<reference evidence="2 3" key="1">
    <citation type="submission" date="2018-03" db="EMBL/GenBank/DDBJ databases">
        <title>Draft Genome Sequences of the Obligatory Marine Myxobacteria Enhygromyxa salina SWB007.</title>
        <authorList>
            <person name="Poehlein A."/>
            <person name="Moghaddam J.A."/>
            <person name="Harms H."/>
            <person name="Alanjari M."/>
            <person name="Koenig G.M."/>
            <person name="Daniel R."/>
            <person name="Schaeberle T.F."/>
        </authorList>
    </citation>
    <scope>NUCLEOTIDE SEQUENCE [LARGE SCALE GENOMIC DNA]</scope>
    <source>
        <strain evidence="2 3">SWB007</strain>
    </source>
</reference>
<dbReference type="RefSeq" id="WP_146158749.1">
    <property type="nucleotide sequence ID" value="NZ_PVNL01000171.1"/>
</dbReference>
<gene>
    <name evidence="2" type="ORF">ENSA7_81970</name>
</gene>
<keyword evidence="1" id="KW-0812">Transmembrane</keyword>
<evidence type="ECO:0000256" key="1">
    <source>
        <dbReference type="SAM" id="Phobius"/>
    </source>
</evidence>
<proteinExistence type="predicted"/>
<feature type="transmembrane region" description="Helical" evidence="1">
    <location>
        <begin position="20"/>
        <end position="40"/>
    </location>
</feature>
<keyword evidence="1" id="KW-0472">Membrane</keyword>
<comment type="caution">
    <text evidence="2">The sequence shown here is derived from an EMBL/GenBank/DDBJ whole genome shotgun (WGS) entry which is preliminary data.</text>
</comment>
<dbReference type="OrthoDB" id="9850238at2"/>
<name>A0A2S9XFP5_9BACT</name>
<evidence type="ECO:0000313" key="3">
    <source>
        <dbReference type="Proteomes" id="UP000238823"/>
    </source>
</evidence>
<accession>A0A2S9XFP5</accession>
<keyword evidence="1" id="KW-1133">Transmembrane helix</keyword>
<organism evidence="2 3">
    <name type="scientific">Enhygromyxa salina</name>
    <dbReference type="NCBI Taxonomy" id="215803"/>
    <lineage>
        <taxon>Bacteria</taxon>
        <taxon>Pseudomonadati</taxon>
        <taxon>Myxococcota</taxon>
        <taxon>Polyangia</taxon>
        <taxon>Nannocystales</taxon>
        <taxon>Nannocystaceae</taxon>
        <taxon>Enhygromyxa</taxon>
    </lineage>
</organism>
<protein>
    <submittedName>
        <fullName evidence="2">Uncharacterized protein</fullName>
    </submittedName>
</protein>
<dbReference type="AlphaFoldDB" id="A0A2S9XFP5"/>
<evidence type="ECO:0000313" key="2">
    <source>
        <dbReference type="EMBL" id="PRP91686.1"/>
    </source>
</evidence>
<dbReference type="EMBL" id="PVNL01000171">
    <property type="protein sequence ID" value="PRP91686.1"/>
    <property type="molecule type" value="Genomic_DNA"/>
</dbReference>
<sequence length="170" mass="19861">MSSGAPPPKPEQGSESSRRRWWRLTWPVLASLLFLAWSNIPPYRMHIKKQRWGVGAWHWRLYEHGGLGVCDVRYYDMNRDGAPIERWKLLGYDRPGDMPDDVARSRDDRLKQAYAQVCKAQQDAGDPKPNIQVMARCGRKLGWQTLERRSRNVCNMNKSKHKTKKSRAKK</sequence>
<dbReference type="Proteomes" id="UP000238823">
    <property type="component" value="Unassembled WGS sequence"/>
</dbReference>